<dbReference type="AlphaFoldDB" id="A0A1S7H7C7"/>
<name>A0A1S7H7C7_SALTM</name>
<dbReference type="EMBL" id="CP020113">
    <property type="protein sequence ID" value="AQY77911.1"/>
    <property type="molecule type" value="Genomic_DNA"/>
</dbReference>
<organism evidence="1">
    <name type="scientific">Salmonella enterica subsp. enterica serovar Typhimurium str. USDA-ARS-USMARC-1810</name>
    <dbReference type="NCBI Taxonomy" id="1454647"/>
    <lineage>
        <taxon>Bacteria</taxon>
        <taxon>Pseudomonadati</taxon>
        <taxon>Pseudomonadota</taxon>
        <taxon>Gammaproteobacteria</taxon>
        <taxon>Enterobacterales</taxon>
        <taxon>Enterobacteriaceae</taxon>
        <taxon>Salmonella</taxon>
    </lineage>
</organism>
<reference evidence="1" key="1">
    <citation type="submission" date="2017-03" db="EMBL/GenBank/DDBJ databases">
        <title>Complete, Closed Genome Sequences of 10 Salmonella enterica subsp. enterica Serovar Typhimurium Strains Isolated from Human and Bovine Sources.</title>
        <authorList>
            <person name="Nguyen S.V."/>
            <person name="Harhay D.M."/>
            <person name="Bono J.L."/>
            <person name="Smith T.P.L."/>
            <person name="Fields P.I."/>
            <person name="Dinsmore B.A."/>
            <person name="Santovenia M."/>
            <person name="Kelley C.M."/>
            <person name="Wang R."/>
            <person name="Bosilevac J.M."/>
            <person name="Harhay G.P."/>
        </authorList>
    </citation>
    <scope>NUCLEOTIDE SEQUENCE</scope>
    <source>
        <strain evidence="1">USDA-ARS-USMARC-1810</strain>
        <plasmid evidence="1">pSTY1-1810</plasmid>
    </source>
</reference>
<keyword evidence="1" id="KW-0614">Plasmid</keyword>
<proteinExistence type="predicted"/>
<geneLocation type="plasmid" evidence="1">
    <name>pSTY1-1810</name>
</geneLocation>
<accession>A0A1S7H7C7</accession>
<evidence type="ECO:0000313" key="1">
    <source>
        <dbReference type="EMBL" id="AQY77911.1"/>
    </source>
</evidence>
<protein>
    <submittedName>
        <fullName evidence="1">Uncharacterized protein</fullName>
    </submittedName>
</protein>
<gene>
    <name evidence="1" type="ORF">AW45_26070</name>
</gene>
<sequence>MLDFLPVDSPSNVNRCAPHLSALCPSSVKDRAPHLSVVAPLKCQYRRALIPRLVHIICGKLA</sequence>